<dbReference type="PANTHER" id="PTHR24055">
    <property type="entry name" value="MITOGEN-ACTIVATED PROTEIN KINASE"/>
    <property type="match status" value="1"/>
</dbReference>
<organism evidence="5 6">
    <name type="scientific">Pithovirus sibericum</name>
    <dbReference type="NCBI Taxonomy" id="1450746"/>
    <lineage>
        <taxon>Viruses</taxon>
        <taxon>Pithoviruses</taxon>
        <taxon>Orthopithovirinae</taxon>
        <taxon>Alphapithovirus</taxon>
        <taxon>Alphapithovirus sibericum</taxon>
    </lineage>
</organism>
<keyword evidence="6" id="KW-1185">Reference proteome</keyword>
<keyword evidence="5" id="KW-0808">Transferase</keyword>
<dbReference type="InterPro" id="IPR050117">
    <property type="entry name" value="MAPK"/>
</dbReference>
<dbReference type="InterPro" id="IPR008271">
    <property type="entry name" value="Ser/Thr_kinase_AS"/>
</dbReference>
<dbReference type="RefSeq" id="YP_009001306.1">
    <property type="nucleotide sequence ID" value="NC_023423.1"/>
</dbReference>
<feature type="domain" description="Protein kinase" evidence="4">
    <location>
        <begin position="1"/>
        <end position="292"/>
    </location>
</feature>
<evidence type="ECO:0000256" key="3">
    <source>
        <dbReference type="PROSITE-ProRule" id="PRU10141"/>
    </source>
</evidence>
<dbReference type="Gene3D" id="1.10.510.10">
    <property type="entry name" value="Transferase(Phosphotransferase) domain 1"/>
    <property type="match status" value="1"/>
</dbReference>
<evidence type="ECO:0000256" key="1">
    <source>
        <dbReference type="ARBA" id="ARBA00022741"/>
    </source>
</evidence>
<evidence type="ECO:0000256" key="2">
    <source>
        <dbReference type="ARBA" id="ARBA00022840"/>
    </source>
</evidence>
<dbReference type="GO" id="GO:0005524">
    <property type="term" value="F:ATP binding"/>
    <property type="evidence" value="ECO:0007669"/>
    <property type="project" value="UniProtKB-UniRule"/>
</dbReference>
<dbReference type="SMART" id="SM00220">
    <property type="entry name" value="S_TKc"/>
    <property type="match status" value="1"/>
</dbReference>
<evidence type="ECO:0000313" key="5">
    <source>
        <dbReference type="EMBL" id="AHH01971.1"/>
    </source>
</evidence>
<dbReference type="Pfam" id="PF00069">
    <property type="entry name" value="Pkinase"/>
    <property type="match status" value="1"/>
</dbReference>
<dbReference type="Proteomes" id="UP000202176">
    <property type="component" value="Segment"/>
</dbReference>
<dbReference type="InterPro" id="IPR017441">
    <property type="entry name" value="Protein_kinase_ATP_BS"/>
</dbReference>
<dbReference type="GO" id="GO:0004672">
    <property type="term" value="F:protein kinase activity"/>
    <property type="evidence" value="ECO:0007669"/>
    <property type="project" value="InterPro"/>
</dbReference>
<keyword evidence="2 3" id="KW-0067">ATP-binding</keyword>
<dbReference type="GeneID" id="18266432"/>
<keyword evidence="1 3" id="KW-0547">Nucleotide-binding</keyword>
<reference evidence="5 6" key="1">
    <citation type="journal article" date="2014" name="Proc. Natl. Acad. Sci. U.S.A.">
        <title>Thirty-thousand-year-old distant relative of giant icosahedral DNA viruses with a pandoravirus morphology.</title>
        <authorList>
            <person name="Legendre M."/>
            <person name="Bartoli J."/>
            <person name="Shmakova L."/>
            <person name="Jeudy S."/>
            <person name="Labadie K."/>
            <person name="Adrait A."/>
            <person name="Lescot M."/>
            <person name="Poirot O."/>
            <person name="Bertaux L."/>
            <person name="Bruley C."/>
            <person name="Coute Y."/>
            <person name="Rivkina E."/>
            <person name="Abergel C."/>
            <person name="Claverie J.M."/>
        </authorList>
    </citation>
    <scope>NUCLEOTIDE SEQUENCE [LARGE SCALE GENOMIC DNA]</scope>
    <source>
        <strain evidence="5">P1084-T</strain>
    </source>
</reference>
<dbReference type="InterPro" id="IPR000719">
    <property type="entry name" value="Prot_kinase_dom"/>
</dbReference>
<dbReference type="InterPro" id="IPR011009">
    <property type="entry name" value="Kinase-like_dom_sf"/>
</dbReference>
<dbReference type="EMBL" id="KF740664">
    <property type="protein sequence ID" value="AHH01971.1"/>
    <property type="molecule type" value="Genomic_DNA"/>
</dbReference>
<dbReference type="Gene3D" id="3.30.200.20">
    <property type="entry name" value="Phosphorylase Kinase, domain 1"/>
    <property type="match status" value="1"/>
</dbReference>
<proteinExistence type="predicted"/>
<dbReference type="KEGG" id="vg:18266432"/>
<evidence type="ECO:0000313" key="6">
    <source>
        <dbReference type="Proteomes" id="UP000202176"/>
    </source>
</evidence>
<name>W5S5H0_9VIRU</name>
<dbReference type="PROSITE" id="PS00107">
    <property type="entry name" value="PROTEIN_KINASE_ATP"/>
    <property type="match status" value="1"/>
</dbReference>
<evidence type="ECO:0000259" key="4">
    <source>
        <dbReference type="PROSITE" id="PS50011"/>
    </source>
</evidence>
<dbReference type="PROSITE" id="PS00108">
    <property type="entry name" value="PROTEIN_KINASE_ST"/>
    <property type="match status" value="1"/>
</dbReference>
<dbReference type="OrthoDB" id="8955at10239"/>
<keyword evidence="5" id="KW-0418">Kinase</keyword>
<dbReference type="SUPFAM" id="SSF56112">
    <property type="entry name" value="Protein kinase-like (PK-like)"/>
    <property type="match status" value="1"/>
</dbReference>
<dbReference type="PROSITE" id="PS50011">
    <property type="entry name" value="PROTEIN_KINASE_DOM"/>
    <property type="match status" value="1"/>
</dbReference>
<sequence length="514" mass="59971">MKKAGKLGKGAYGIIYGADYQNEKLAVKRNLIENCVDFSGSLRELDLLFRLEYHPFIVRLRGVCYDSPFTEALSPIRQSQLKEDSIHFVFDRAICDGHRLIYSKRPSFDKIKLMMVQLLLGLEYMHAKGILHRDIKPSNILFDGKAVKFCDFGLSKKYTSQGPQTPRVVTAWYRSPEICRFEPYDEKCDIWSLGCVFFEFIAKKALFSGLNDDAAILNQVANFTSNDRRRRGGRPRTMRESIKQCLALNDQALTQFDSTPGTYSSFLNLVSKMLEPDPRKRISATEALHMDFCLEYRDLISHTRSLFRPTPEPEIKTNIYKVFERKEMINIAFYIYNKRLEVKNNREREIGWYSHRILFQAISLFDRYLEYMHTKNPEGLKKEGEGKYHSRDGVILRFLACLYISIKYFASLFVPLPFLQIAPSSIADIFKNNYSEQECLQSMEEFEKFMVKQVCKYKVYSPTPYEAADFFSHTLQEDHIRLLLYYYGSIGNCSGTPKEIYSSWLDWLESSKKI</sequence>
<feature type="binding site" evidence="3">
    <location>
        <position position="28"/>
    </location>
    <ligand>
        <name>ATP</name>
        <dbReference type="ChEBI" id="CHEBI:30616"/>
    </ligand>
</feature>
<accession>W5S5H0</accession>
<gene>
    <name evidence="5" type="ORF">pv_405</name>
</gene>
<protein>
    <submittedName>
        <fullName evidence="5">Ser/Thr protein kinase</fullName>
    </submittedName>
</protein>